<keyword evidence="3" id="KW-1185">Reference proteome</keyword>
<dbReference type="Proteomes" id="UP001207654">
    <property type="component" value="Unassembled WGS sequence"/>
</dbReference>
<name>A0ABT4A225_9BACT</name>
<gene>
    <name evidence="2" type="ORF">OV287_14395</name>
</gene>
<evidence type="ECO:0000256" key="1">
    <source>
        <dbReference type="SAM" id="MobiDB-lite"/>
    </source>
</evidence>
<feature type="region of interest" description="Disordered" evidence="1">
    <location>
        <begin position="16"/>
        <end position="114"/>
    </location>
</feature>
<feature type="compositionally biased region" description="Polar residues" evidence="1">
    <location>
        <begin position="98"/>
        <end position="114"/>
    </location>
</feature>
<organism evidence="2 3">
    <name type="scientific">Archangium lansingense</name>
    <dbReference type="NCBI Taxonomy" id="2995310"/>
    <lineage>
        <taxon>Bacteria</taxon>
        <taxon>Pseudomonadati</taxon>
        <taxon>Myxococcota</taxon>
        <taxon>Myxococcia</taxon>
        <taxon>Myxococcales</taxon>
        <taxon>Cystobacterineae</taxon>
        <taxon>Archangiaceae</taxon>
        <taxon>Archangium</taxon>
    </lineage>
</organism>
<protein>
    <submittedName>
        <fullName evidence="2">Uncharacterized protein</fullName>
    </submittedName>
</protein>
<evidence type="ECO:0000313" key="2">
    <source>
        <dbReference type="EMBL" id="MCY1075668.1"/>
    </source>
</evidence>
<dbReference type="EMBL" id="JAPNKA010000001">
    <property type="protein sequence ID" value="MCY1075668.1"/>
    <property type="molecule type" value="Genomic_DNA"/>
</dbReference>
<feature type="compositionally biased region" description="Polar residues" evidence="1">
    <location>
        <begin position="60"/>
        <end position="91"/>
    </location>
</feature>
<sequence length="114" mass="11721">MTVSKKRLCALKTAVTSAPGTGAFNSSTTRPDSRTPATSRNSTPSSPAATPCRSPVPPALSTQSEYEPASSPSNVKVPSSRVTARASTGTSPWRCATRDSNCSPPNLQPQSGVS</sequence>
<comment type="caution">
    <text evidence="2">The sequence shown here is derived from an EMBL/GenBank/DDBJ whole genome shotgun (WGS) entry which is preliminary data.</text>
</comment>
<reference evidence="2 3" key="1">
    <citation type="submission" date="2022-11" db="EMBL/GenBank/DDBJ databases">
        <title>Minimal conservation of predation-associated metabolite biosynthetic gene clusters underscores biosynthetic potential of Myxococcota including descriptions for ten novel species: Archangium lansinium sp. nov., Myxococcus landrumus sp. nov., Nannocystis bai.</title>
        <authorList>
            <person name="Ahearne A."/>
            <person name="Stevens C."/>
            <person name="Phillips K."/>
        </authorList>
    </citation>
    <scope>NUCLEOTIDE SEQUENCE [LARGE SCALE GENOMIC DNA]</scope>
    <source>
        <strain evidence="2 3">MIWBW</strain>
    </source>
</reference>
<accession>A0ABT4A225</accession>
<proteinExistence type="predicted"/>
<evidence type="ECO:0000313" key="3">
    <source>
        <dbReference type="Proteomes" id="UP001207654"/>
    </source>
</evidence>
<feature type="compositionally biased region" description="Polar residues" evidence="1">
    <location>
        <begin position="16"/>
        <end position="48"/>
    </location>
</feature>